<dbReference type="Proteomes" id="UP000887013">
    <property type="component" value="Unassembled WGS sequence"/>
</dbReference>
<dbReference type="GO" id="GO:0000166">
    <property type="term" value="F:nucleotide binding"/>
    <property type="evidence" value="ECO:0007669"/>
    <property type="project" value="InterPro"/>
</dbReference>
<dbReference type="Gene3D" id="3.40.50.1000">
    <property type="entry name" value="HAD superfamily/HAD-like"/>
    <property type="match status" value="1"/>
</dbReference>
<dbReference type="Gene3D" id="2.70.150.10">
    <property type="entry name" value="Calcium-transporting ATPase, cytoplasmic transduction domain A"/>
    <property type="match status" value="1"/>
</dbReference>
<organism evidence="5 6">
    <name type="scientific">Nephila pilipes</name>
    <name type="common">Giant wood spider</name>
    <name type="synonym">Nephila maculata</name>
    <dbReference type="NCBI Taxonomy" id="299642"/>
    <lineage>
        <taxon>Eukaryota</taxon>
        <taxon>Metazoa</taxon>
        <taxon>Ecdysozoa</taxon>
        <taxon>Arthropoda</taxon>
        <taxon>Chelicerata</taxon>
        <taxon>Arachnida</taxon>
        <taxon>Araneae</taxon>
        <taxon>Araneomorphae</taxon>
        <taxon>Entelegynae</taxon>
        <taxon>Araneoidea</taxon>
        <taxon>Nephilidae</taxon>
        <taxon>Nephila</taxon>
    </lineage>
</organism>
<feature type="domain" description="P-type ATPase A" evidence="4">
    <location>
        <begin position="15"/>
        <end position="122"/>
    </location>
</feature>
<sequence>MLWEKPEVWPFYMLEERFATLIRKGEKCRIRVRELVVGDIVIVKKGDFIPADIRIIESNDLETDDSRITGTLEARPKNQYDIKEDPLETDNLAYFGTFCLQGYGKGIVVATGDDTILGQIFDIVVAFEKKRPFVYTSIQKLVQFLTVCSVGLGIMLFIFSCKDGWFWLDTLIYLMIMTILTVPYSVLYNVKITVYEENGSSDTENDSYIISVKGELDFVMPFCSTVLIDGKVKPLDNTILRTFAKAAEDTLFKGDTAFGYCEIEISKSEFPPNFKFEANNIPLQDLCFLGMLSIHIPVRPSAVEAVRNFRNAGIKVLERESIRNSPLEQENKVTYNVMFHKN</sequence>
<dbReference type="GO" id="GO:1902600">
    <property type="term" value="P:proton transmembrane transport"/>
    <property type="evidence" value="ECO:0007669"/>
    <property type="project" value="TreeGrafter"/>
</dbReference>
<dbReference type="SUPFAM" id="SSF81660">
    <property type="entry name" value="Metal cation-transporting ATPase, ATP-binding domain N"/>
    <property type="match status" value="1"/>
</dbReference>
<dbReference type="EMBL" id="BMAW01110735">
    <property type="protein sequence ID" value="GFT44659.1"/>
    <property type="molecule type" value="Genomic_DNA"/>
</dbReference>
<dbReference type="OrthoDB" id="3352408at2759"/>
<dbReference type="InterPro" id="IPR023214">
    <property type="entry name" value="HAD_sf"/>
</dbReference>
<evidence type="ECO:0000259" key="4">
    <source>
        <dbReference type="Pfam" id="PF00122"/>
    </source>
</evidence>
<protein>
    <recommendedName>
        <fullName evidence="4">P-type ATPase A domain-containing protein</fullName>
    </recommendedName>
</protein>
<keyword evidence="3" id="KW-0472">Membrane</keyword>
<dbReference type="SUPFAM" id="SSF81653">
    <property type="entry name" value="Calcium ATPase, transduction domain A"/>
    <property type="match status" value="1"/>
</dbReference>
<proteinExistence type="predicted"/>
<evidence type="ECO:0000256" key="3">
    <source>
        <dbReference type="SAM" id="Phobius"/>
    </source>
</evidence>
<dbReference type="GO" id="GO:0030007">
    <property type="term" value="P:intracellular potassium ion homeostasis"/>
    <property type="evidence" value="ECO:0007669"/>
    <property type="project" value="TreeGrafter"/>
</dbReference>
<dbReference type="GO" id="GO:0005391">
    <property type="term" value="F:P-type sodium:potassium-exchanging transporter activity"/>
    <property type="evidence" value="ECO:0007669"/>
    <property type="project" value="TreeGrafter"/>
</dbReference>
<dbReference type="InterPro" id="IPR023299">
    <property type="entry name" value="ATPase_P-typ_cyto_dom_N"/>
</dbReference>
<dbReference type="Pfam" id="PF00122">
    <property type="entry name" value="E1-E2_ATPase"/>
    <property type="match status" value="1"/>
</dbReference>
<dbReference type="Gene3D" id="3.40.1110.10">
    <property type="entry name" value="Calcium-transporting ATPase, cytoplasmic domain N"/>
    <property type="match status" value="1"/>
</dbReference>
<evidence type="ECO:0000256" key="2">
    <source>
        <dbReference type="ARBA" id="ARBA00022475"/>
    </source>
</evidence>
<gene>
    <name evidence="5" type="ORF">NPIL_87791</name>
</gene>
<name>A0A8X6P0V6_NEPPI</name>
<keyword evidence="3" id="KW-1133">Transmembrane helix</keyword>
<dbReference type="InterPro" id="IPR059000">
    <property type="entry name" value="ATPase_P-type_domA"/>
</dbReference>
<dbReference type="Pfam" id="PF13246">
    <property type="entry name" value="Cation_ATPase"/>
    <property type="match status" value="1"/>
</dbReference>
<evidence type="ECO:0000313" key="6">
    <source>
        <dbReference type="Proteomes" id="UP000887013"/>
    </source>
</evidence>
<evidence type="ECO:0000256" key="1">
    <source>
        <dbReference type="ARBA" id="ARBA00004651"/>
    </source>
</evidence>
<dbReference type="Gene3D" id="1.20.1110.10">
    <property type="entry name" value="Calcium-transporting ATPase, transmembrane domain"/>
    <property type="match status" value="1"/>
</dbReference>
<keyword evidence="3" id="KW-0812">Transmembrane</keyword>
<comment type="caution">
    <text evidence="5">The sequence shown here is derived from an EMBL/GenBank/DDBJ whole genome shotgun (WGS) entry which is preliminary data.</text>
</comment>
<dbReference type="GO" id="GO:0005886">
    <property type="term" value="C:plasma membrane"/>
    <property type="evidence" value="ECO:0007669"/>
    <property type="project" value="UniProtKB-SubCell"/>
</dbReference>
<dbReference type="PANTHER" id="PTHR43294:SF21">
    <property type="entry name" value="CATION TRANSPORTING ATPASE"/>
    <property type="match status" value="1"/>
</dbReference>
<keyword evidence="6" id="KW-1185">Reference proteome</keyword>
<evidence type="ECO:0000313" key="5">
    <source>
        <dbReference type="EMBL" id="GFT44659.1"/>
    </source>
</evidence>
<dbReference type="InterPro" id="IPR050510">
    <property type="entry name" value="Cation_transp_ATPase_P-type"/>
</dbReference>
<comment type="subcellular location">
    <subcellularLocation>
        <location evidence="1">Cell membrane</location>
        <topology evidence="1">Multi-pass membrane protein</topology>
    </subcellularLocation>
</comment>
<reference evidence="5" key="1">
    <citation type="submission" date="2020-08" db="EMBL/GenBank/DDBJ databases">
        <title>Multicomponent nature underlies the extraordinary mechanical properties of spider dragline silk.</title>
        <authorList>
            <person name="Kono N."/>
            <person name="Nakamura H."/>
            <person name="Mori M."/>
            <person name="Yoshida Y."/>
            <person name="Ohtoshi R."/>
            <person name="Malay A.D."/>
            <person name="Moran D.A.P."/>
            <person name="Tomita M."/>
            <person name="Numata K."/>
            <person name="Arakawa K."/>
        </authorList>
    </citation>
    <scope>NUCLEOTIDE SEQUENCE</scope>
</reference>
<dbReference type="AlphaFoldDB" id="A0A8X6P0V6"/>
<dbReference type="GO" id="GO:0006883">
    <property type="term" value="P:intracellular sodium ion homeostasis"/>
    <property type="evidence" value="ECO:0007669"/>
    <property type="project" value="TreeGrafter"/>
</dbReference>
<accession>A0A8X6P0V6</accession>
<dbReference type="GO" id="GO:1990573">
    <property type="term" value="P:potassium ion import across plasma membrane"/>
    <property type="evidence" value="ECO:0007669"/>
    <property type="project" value="TreeGrafter"/>
</dbReference>
<dbReference type="InterPro" id="IPR008250">
    <property type="entry name" value="ATPase_P-typ_transduc_dom_A_sf"/>
</dbReference>
<feature type="transmembrane region" description="Helical" evidence="3">
    <location>
        <begin position="165"/>
        <end position="187"/>
    </location>
</feature>
<dbReference type="GO" id="GO:0036376">
    <property type="term" value="P:sodium ion export across plasma membrane"/>
    <property type="evidence" value="ECO:0007669"/>
    <property type="project" value="TreeGrafter"/>
</dbReference>
<dbReference type="PANTHER" id="PTHR43294">
    <property type="entry name" value="SODIUM/POTASSIUM-TRANSPORTING ATPASE SUBUNIT ALPHA"/>
    <property type="match status" value="1"/>
</dbReference>
<feature type="transmembrane region" description="Helical" evidence="3">
    <location>
        <begin position="141"/>
        <end position="159"/>
    </location>
</feature>
<keyword evidence="2" id="KW-1003">Cell membrane</keyword>